<accession>A0A914V047</accession>
<proteinExistence type="inferred from homology"/>
<dbReference type="InterPro" id="IPR006597">
    <property type="entry name" value="Sel1-like"/>
</dbReference>
<dbReference type="SUPFAM" id="SSF81901">
    <property type="entry name" value="HCP-like"/>
    <property type="match status" value="1"/>
</dbReference>
<keyword evidence="2" id="KW-1185">Reference proteome</keyword>
<dbReference type="Proteomes" id="UP000887566">
    <property type="component" value="Unplaced"/>
</dbReference>
<reference evidence="3" key="1">
    <citation type="submission" date="2022-11" db="UniProtKB">
        <authorList>
            <consortium name="WormBaseParasite"/>
        </authorList>
    </citation>
    <scope>IDENTIFICATION</scope>
</reference>
<dbReference type="WBParaSite" id="PSAMB.scaffold1407size31889.g12935.t1">
    <property type="protein sequence ID" value="PSAMB.scaffold1407size31889.g12935.t1"/>
    <property type="gene ID" value="PSAMB.scaffold1407size31889.g12935"/>
</dbReference>
<dbReference type="Pfam" id="PF08238">
    <property type="entry name" value="Sel1"/>
    <property type="match status" value="3"/>
</dbReference>
<name>A0A914V047_9BILA</name>
<evidence type="ECO:0000313" key="2">
    <source>
        <dbReference type="Proteomes" id="UP000887566"/>
    </source>
</evidence>
<dbReference type="SMART" id="SM00671">
    <property type="entry name" value="SEL1"/>
    <property type="match status" value="2"/>
</dbReference>
<comment type="similarity">
    <text evidence="1">Belongs to the sel-1 family.</text>
</comment>
<dbReference type="InterPro" id="IPR050767">
    <property type="entry name" value="Sel1_AlgK"/>
</dbReference>
<organism evidence="2 3">
    <name type="scientific">Plectus sambesii</name>
    <dbReference type="NCBI Taxonomy" id="2011161"/>
    <lineage>
        <taxon>Eukaryota</taxon>
        <taxon>Metazoa</taxon>
        <taxon>Ecdysozoa</taxon>
        <taxon>Nematoda</taxon>
        <taxon>Chromadorea</taxon>
        <taxon>Plectida</taxon>
        <taxon>Plectina</taxon>
        <taxon>Plectoidea</taxon>
        <taxon>Plectidae</taxon>
        <taxon>Plectus</taxon>
    </lineage>
</organism>
<dbReference type="PANTHER" id="PTHR11102:SF160">
    <property type="entry name" value="ERAD-ASSOCIATED E3 UBIQUITIN-PROTEIN LIGASE COMPONENT HRD3"/>
    <property type="match status" value="1"/>
</dbReference>
<sequence length="138" mass="15701">MYSRALGAPPSYEEAEKWYRKAAEQEDATAQYQLGLMYEHGMGVPQSSEEAVKWYKKAAEQGDEKAQYNLGLMYKKGKEKLSNEGIQRHKAILDGCMKLEKASINHMKKPSNGIEKLQKKGMYTRDIALESYIGMAKE</sequence>
<evidence type="ECO:0000256" key="1">
    <source>
        <dbReference type="ARBA" id="ARBA00038101"/>
    </source>
</evidence>
<evidence type="ECO:0000313" key="3">
    <source>
        <dbReference type="WBParaSite" id="PSAMB.scaffold1407size31889.g12935.t1"/>
    </source>
</evidence>
<dbReference type="AlphaFoldDB" id="A0A914V047"/>
<protein>
    <submittedName>
        <fullName evidence="3">Sel1 repeat family protein</fullName>
    </submittedName>
</protein>
<dbReference type="InterPro" id="IPR011990">
    <property type="entry name" value="TPR-like_helical_dom_sf"/>
</dbReference>
<dbReference type="Gene3D" id="1.25.40.10">
    <property type="entry name" value="Tetratricopeptide repeat domain"/>
    <property type="match status" value="1"/>
</dbReference>
<dbReference type="PANTHER" id="PTHR11102">
    <property type="entry name" value="SEL-1-LIKE PROTEIN"/>
    <property type="match status" value="1"/>
</dbReference>